<dbReference type="Proteomes" id="UP000018466">
    <property type="component" value="Unassembled WGS sequence"/>
</dbReference>
<gene>
    <name evidence="5" type="primary">cbiD</name>
    <name evidence="6" type="ORF">HMPREF9623_00386</name>
</gene>
<dbReference type="HAMAP" id="MF_00787">
    <property type="entry name" value="CbiD"/>
    <property type="match status" value="1"/>
</dbReference>
<evidence type="ECO:0000256" key="2">
    <source>
        <dbReference type="ARBA" id="ARBA00022603"/>
    </source>
</evidence>
<dbReference type="NCBIfam" id="TIGR00312">
    <property type="entry name" value="cbiD"/>
    <property type="match status" value="1"/>
</dbReference>
<dbReference type="GeneID" id="86940177"/>
<protein>
    <recommendedName>
        <fullName evidence="5">Cobalt-precorrin-5B C(1)-methyltransferase</fullName>
        <ecNumber evidence="5">2.1.1.195</ecNumber>
    </recommendedName>
    <alternativeName>
        <fullName evidence="5">Cobalt-precorrin-6A synthase</fullName>
    </alternativeName>
</protein>
<evidence type="ECO:0000256" key="4">
    <source>
        <dbReference type="ARBA" id="ARBA00022691"/>
    </source>
</evidence>
<dbReference type="InterPro" id="IPR002748">
    <property type="entry name" value="CbiD"/>
</dbReference>
<comment type="pathway">
    <text evidence="5">Cofactor biosynthesis; adenosylcobalamin biosynthesis; cob(II)yrinate a,c-diamide from sirohydrochlorin (anaerobic route): step 6/10.</text>
</comment>
<dbReference type="PIRSF" id="PIRSF026782">
    <property type="entry name" value="CbiD"/>
    <property type="match status" value="1"/>
</dbReference>
<dbReference type="Gene3D" id="3.30.2110.10">
    <property type="entry name" value="CbiD-like"/>
    <property type="match status" value="1"/>
</dbReference>
<keyword evidence="1 5" id="KW-0169">Cobalamin biosynthesis</keyword>
<proteinExistence type="inferred from homology"/>
<keyword evidence="4 5" id="KW-0949">S-adenosyl-L-methionine</keyword>
<dbReference type="EC" id="2.1.1.195" evidence="5"/>
<comment type="similarity">
    <text evidence="5">Belongs to the CbiD family.</text>
</comment>
<evidence type="ECO:0000256" key="1">
    <source>
        <dbReference type="ARBA" id="ARBA00022573"/>
    </source>
</evidence>
<accession>A0AA36Y6X7</accession>
<dbReference type="EMBL" id="AGEL01000003">
    <property type="protein sequence ID" value="EHO18202.1"/>
    <property type="molecule type" value="Genomic_DNA"/>
</dbReference>
<dbReference type="Pfam" id="PF01888">
    <property type="entry name" value="CbiD"/>
    <property type="match status" value="1"/>
</dbReference>
<dbReference type="PANTHER" id="PTHR35863">
    <property type="entry name" value="COBALT-PRECORRIN-5B C(1)-METHYLTRANSFERASE"/>
    <property type="match status" value="1"/>
</dbReference>
<evidence type="ECO:0000313" key="7">
    <source>
        <dbReference type="Proteomes" id="UP000018466"/>
    </source>
</evidence>
<keyword evidence="3 5" id="KW-0808">Transferase</keyword>
<sequence>MRSEALEKALAPYAAFEDGKRLRAGFTTGTTAAAAALAAATLLFSGERLEAVSIRTPVGAVLPIPIESLELVTEDGVISAVAAVRKDAGDDPDVTDGLLFYARVGTEESAGTESSEETEIPVACRAGTGIGTVTKPGLDQPVGEAAINRVPRNMIAAAVRSAYRESSFKSLPDTARIVVTLSCPEGEEKAKKTFNPKLGIQGGLSILGTEGIVRPMSRRALIETIVTDVKFHLTARPYFLAVPGSYGLHFLEGHFGVGAADPVVMSNFIGETLDAAVQYGAKGVLLAGHIGKFVKLAGGIMNTHSREADCRLELFAIHAFRVGAPKELVTAVLQAGLTTEAVRLLKESGFLEATSESLLAAMERAVAVRTHGETEVGILFYTLEDGVLAESENARRLMERSTET</sequence>
<comment type="caution">
    <text evidence="6">The sequence shown here is derived from an EMBL/GenBank/DDBJ whole genome shotgun (WGS) entry which is preliminary data.</text>
</comment>
<evidence type="ECO:0000256" key="5">
    <source>
        <dbReference type="HAMAP-Rule" id="MF_00787"/>
    </source>
</evidence>
<dbReference type="AlphaFoldDB" id="A0AA36Y6X7"/>
<evidence type="ECO:0000256" key="3">
    <source>
        <dbReference type="ARBA" id="ARBA00022679"/>
    </source>
</evidence>
<reference evidence="6 7" key="1">
    <citation type="submission" date="2011-10" db="EMBL/GenBank/DDBJ databases">
        <title>The Genome Sequence of Lachnospiraceae bacterium ACC2.</title>
        <authorList>
            <consortium name="The Broad Institute Genome Sequencing Platform"/>
            <person name="Earl A."/>
            <person name="Ward D."/>
            <person name="Feldgarden M."/>
            <person name="Gevers D."/>
            <person name="Sizova M."/>
            <person name="Hazen A."/>
            <person name="Epstein S."/>
            <person name="Young S.K."/>
            <person name="Zeng Q."/>
            <person name="Gargeya S."/>
            <person name="Fitzgerald M."/>
            <person name="Haas B."/>
            <person name="Abouelleil A."/>
            <person name="Alvarado L."/>
            <person name="Arachchi H.M."/>
            <person name="Berlin A."/>
            <person name="Brown A."/>
            <person name="Chapman S.B."/>
            <person name="Chen Z."/>
            <person name="Dunbar C."/>
            <person name="Freedman E."/>
            <person name="Gearin G."/>
            <person name="Goldberg J."/>
            <person name="Griggs A."/>
            <person name="Gujja S."/>
            <person name="Heiman D."/>
            <person name="Howarth C."/>
            <person name="Larson L."/>
            <person name="Lui A."/>
            <person name="MacDonald P.J.P."/>
            <person name="Montmayeur A."/>
            <person name="Murphy C."/>
            <person name="Neiman D."/>
            <person name="Pearson M."/>
            <person name="Priest M."/>
            <person name="Roberts A."/>
            <person name="Saif S."/>
            <person name="Shea T."/>
            <person name="Shenoy N."/>
            <person name="Sisk P."/>
            <person name="Stolte C."/>
            <person name="Sykes S."/>
            <person name="Wortman J."/>
            <person name="Nusbaum C."/>
            <person name="Birren B."/>
        </authorList>
    </citation>
    <scope>NUCLEOTIDE SEQUENCE [LARGE SCALE GENOMIC DNA]</scope>
    <source>
        <strain evidence="6 7">ACC2</strain>
    </source>
</reference>
<comment type="catalytic activity">
    <reaction evidence="5">
        <text>Co-precorrin-5B + S-adenosyl-L-methionine = Co-precorrin-6A + S-adenosyl-L-homocysteine</text>
        <dbReference type="Rhea" id="RHEA:26285"/>
        <dbReference type="ChEBI" id="CHEBI:57856"/>
        <dbReference type="ChEBI" id="CHEBI:59789"/>
        <dbReference type="ChEBI" id="CHEBI:60063"/>
        <dbReference type="ChEBI" id="CHEBI:60064"/>
        <dbReference type="EC" id="2.1.1.195"/>
    </reaction>
</comment>
<keyword evidence="2 5" id="KW-0489">Methyltransferase</keyword>
<keyword evidence="7" id="KW-1185">Reference proteome</keyword>
<dbReference type="RefSeq" id="WP_009532220.1">
    <property type="nucleotide sequence ID" value="NZ_JH590861.1"/>
</dbReference>
<dbReference type="InterPro" id="IPR036074">
    <property type="entry name" value="CbiD_sf"/>
</dbReference>
<dbReference type="GO" id="GO:0019251">
    <property type="term" value="P:anaerobic cobalamin biosynthetic process"/>
    <property type="evidence" value="ECO:0007669"/>
    <property type="project" value="UniProtKB-UniRule"/>
</dbReference>
<dbReference type="GO" id="GO:0008168">
    <property type="term" value="F:methyltransferase activity"/>
    <property type="evidence" value="ECO:0007669"/>
    <property type="project" value="UniProtKB-UniRule"/>
</dbReference>
<name>A0AA36Y6X7_9FIRM</name>
<dbReference type="GO" id="GO:0032259">
    <property type="term" value="P:methylation"/>
    <property type="evidence" value="ECO:0007669"/>
    <property type="project" value="UniProtKB-KW"/>
</dbReference>
<dbReference type="PANTHER" id="PTHR35863:SF1">
    <property type="entry name" value="COBALT-PRECORRIN-5B C(1)-METHYLTRANSFERASE"/>
    <property type="match status" value="1"/>
</dbReference>
<evidence type="ECO:0000313" key="6">
    <source>
        <dbReference type="EMBL" id="EHO18202.1"/>
    </source>
</evidence>
<organism evidence="6 7">
    <name type="scientific">Stomatobaculum longum</name>
    <dbReference type="NCBI Taxonomy" id="796942"/>
    <lineage>
        <taxon>Bacteria</taxon>
        <taxon>Bacillati</taxon>
        <taxon>Bacillota</taxon>
        <taxon>Clostridia</taxon>
        <taxon>Lachnospirales</taxon>
        <taxon>Lachnospiraceae</taxon>
        <taxon>Stomatobaculum</taxon>
    </lineage>
</organism>
<comment type="function">
    <text evidence="5">Catalyzes the methylation of C-1 in cobalt-precorrin-5B to form cobalt-precorrin-6A.</text>
</comment>
<dbReference type="SUPFAM" id="SSF111342">
    <property type="entry name" value="CbiD-like"/>
    <property type="match status" value="1"/>
</dbReference>